<keyword evidence="3" id="KW-0812">Transmembrane</keyword>
<sequence length="464" mass="49096">MIHSKRCPDDAILAQTPAPKADVTADASFLSVTESGSSLVLNHQQSADHQASKTPRLLPELSLEDADEVDYPDGGLNAWMAVAASFVGHFFVFGLMYSFGIYQDYYVGLGVGSTAQVAFIGSTGSVFIPGLAIVAGRLAEKFGFRPVVFAGSVLLSLGVFLSSFSTSLPVLICTQGALFGMGASFVFIPSVSITAQWFDKKRGLATGIAVSGAGFGGLVWSLATESLLHSIGLAWTLRVTALTCLVFLLAATPFFKTRIPASKTSQMDLSALKDTRFWFLLFSGFFSVFAMFVPIYFLPVFARERLGLGLAEGARLLSLYNGGSTAGRIVMGFGADAVTGPSNALVLAMWVTTASNFAWLAIDNLSALTVFSIVNGFVGGAFWGLLPTVAAGMFGMNARLVTILSMLYSSLAFGDFGSPPLSGFIKDSFGLNAMVMYGAILALAGAVCGTLARFSHEKKVWKRV</sequence>
<organism evidence="5 6">
    <name type="scientific">Chytriomyces confervae</name>
    <dbReference type="NCBI Taxonomy" id="246404"/>
    <lineage>
        <taxon>Eukaryota</taxon>
        <taxon>Fungi</taxon>
        <taxon>Fungi incertae sedis</taxon>
        <taxon>Chytridiomycota</taxon>
        <taxon>Chytridiomycota incertae sedis</taxon>
        <taxon>Chytridiomycetes</taxon>
        <taxon>Chytridiales</taxon>
        <taxon>Chytriomycetaceae</taxon>
        <taxon>Chytriomyces</taxon>
    </lineage>
</organism>
<name>A0A507FC25_9FUNG</name>
<feature type="transmembrane region" description="Helical" evidence="3">
    <location>
        <begin position="235"/>
        <end position="255"/>
    </location>
</feature>
<feature type="transmembrane region" description="Helical" evidence="3">
    <location>
        <begin position="142"/>
        <end position="162"/>
    </location>
</feature>
<feature type="domain" description="Major facilitator superfamily (MFS) profile" evidence="4">
    <location>
        <begin position="78"/>
        <end position="456"/>
    </location>
</feature>
<gene>
    <name evidence="5" type="ORF">CcCBS67573_g05426</name>
</gene>
<comment type="subcellular location">
    <subcellularLocation>
        <location evidence="1">Membrane</location>
        <topology evidence="1">Multi-pass membrane protein</topology>
    </subcellularLocation>
</comment>
<dbReference type="InterPro" id="IPR020846">
    <property type="entry name" value="MFS_dom"/>
</dbReference>
<dbReference type="Pfam" id="PF07690">
    <property type="entry name" value="MFS_1"/>
    <property type="match status" value="1"/>
</dbReference>
<evidence type="ECO:0000256" key="2">
    <source>
        <dbReference type="ARBA" id="ARBA00006727"/>
    </source>
</evidence>
<keyword evidence="3" id="KW-0472">Membrane</keyword>
<dbReference type="PROSITE" id="PS50850">
    <property type="entry name" value="MFS"/>
    <property type="match status" value="1"/>
</dbReference>
<evidence type="ECO:0000256" key="3">
    <source>
        <dbReference type="SAM" id="Phobius"/>
    </source>
</evidence>
<dbReference type="InterPro" id="IPR036259">
    <property type="entry name" value="MFS_trans_sf"/>
</dbReference>
<dbReference type="OrthoDB" id="2213137at2759"/>
<feature type="transmembrane region" description="Helical" evidence="3">
    <location>
        <begin position="203"/>
        <end position="223"/>
    </location>
</feature>
<feature type="transmembrane region" description="Helical" evidence="3">
    <location>
        <begin position="168"/>
        <end position="191"/>
    </location>
</feature>
<dbReference type="InterPro" id="IPR050327">
    <property type="entry name" value="Proton-linked_MCT"/>
</dbReference>
<dbReference type="Proteomes" id="UP000320333">
    <property type="component" value="Unassembled WGS sequence"/>
</dbReference>
<comment type="similarity">
    <text evidence="2">Belongs to the major facilitator superfamily. Monocarboxylate porter (TC 2.A.1.13) family.</text>
</comment>
<proteinExistence type="inferred from homology"/>
<dbReference type="PANTHER" id="PTHR11360">
    <property type="entry name" value="MONOCARBOXYLATE TRANSPORTER"/>
    <property type="match status" value="1"/>
</dbReference>
<feature type="transmembrane region" description="Helical" evidence="3">
    <location>
        <begin position="114"/>
        <end position="135"/>
    </location>
</feature>
<dbReference type="Gene3D" id="1.20.1250.20">
    <property type="entry name" value="MFS general substrate transporter like domains"/>
    <property type="match status" value="2"/>
</dbReference>
<evidence type="ECO:0000256" key="1">
    <source>
        <dbReference type="ARBA" id="ARBA00004141"/>
    </source>
</evidence>
<reference evidence="5 6" key="1">
    <citation type="journal article" date="2019" name="Sci. Rep.">
        <title>Comparative genomics of chytrid fungi reveal insights into the obligate biotrophic and pathogenic lifestyle of Synchytrium endobioticum.</title>
        <authorList>
            <person name="van de Vossenberg B.T.L.H."/>
            <person name="Warris S."/>
            <person name="Nguyen H.D.T."/>
            <person name="van Gent-Pelzer M.P.E."/>
            <person name="Joly D.L."/>
            <person name="van de Geest H.C."/>
            <person name="Bonants P.J.M."/>
            <person name="Smith D.S."/>
            <person name="Levesque C.A."/>
            <person name="van der Lee T.A.J."/>
        </authorList>
    </citation>
    <scope>NUCLEOTIDE SEQUENCE [LARGE SCALE GENOMIC DNA]</scope>
    <source>
        <strain evidence="5 6">CBS 675.73</strain>
    </source>
</reference>
<evidence type="ECO:0000259" key="4">
    <source>
        <dbReference type="PROSITE" id="PS50850"/>
    </source>
</evidence>
<keyword evidence="3" id="KW-1133">Transmembrane helix</keyword>
<dbReference type="SUPFAM" id="SSF103473">
    <property type="entry name" value="MFS general substrate transporter"/>
    <property type="match status" value="1"/>
</dbReference>
<evidence type="ECO:0000313" key="6">
    <source>
        <dbReference type="Proteomes" id="UP000320333"/>
    </source>
</evidence>
<protein>
    <recommendedName>
        <fullName evidence="4">Major facilitator superfamily (MFS) profile domain-containing protein</fullName>
    </recommendedName>
</protein>
<evidence type="ECO:0000313" key="5">
    <source>
        <dbReference type="EMBL" id="TPX73295.1"/>
    </source>
</evidence>
<feature type="transmembrane region" description="Helical" evidence="3">
    <location>
        <begin position="276"/>
        <end position="297"/>
    </location>
</feature>
<dbReference type="EMBL" id="QEAP01000195">
    <property type="protein sequence ID" value="TPX73295.1"/>
    <property type="molecule type" value="Genomic_DNA"/>
</dbReference>
<dbReference type="GO" id="GO:0016020">
    <property type="term" value="C:membrane"/>
    <property type="evidence" value="ECO:0007669"/>
    <property type="project" value="UniProtKB-SubCell"/>
</dbReference>
<dbReference type="PANTHER" id="PTHR11360:SF305">
    <property type="entry name" value="MAJOR FACILITATOR SUPERFAMILY (MFS) PROFILE DOMAIN-CONTAINING PROTEIN"/>
    <property type="match status" value="1"/>
</dbReference>
<dbReference type="STRING" id="246404.A0A507FC25"/>
<accession>A0A507FC25</accession>
<dbReference type="GO" id="GO:0022857">
    <property type="term" value="F:transmembrane transporter activity"/>
    <property type="evidence" value="ECO:0007669"/>
    <property type="project" value="InterPro"/>
</dbReference>
<feature type="transmembrane region" description="Helical" evidence="3">
    <location>
        <begin position="434"/>
        <end position="454"/>
    </location>
</feature>
<feature type="transmembrane region" description="Helical" evidence="3">
    <location>
        <begin position="368"/>
        <end position="386"/>
    </location>
</feature>
<feature type="transmembrane region" description="Helical" evidence="3">
    <location>
        <begin position="78"/>
        <end position="102"/>
    </location>
</feature>
<comment type="caution">
    <text evidence="5">The sequence shown here is derived from an EMBL/GenBank/DDBJ whole genome shotgun (WGS) entry which is preliminary data.</text>
</comment>
<keyword evidence="6" id="KW-1185">Reference proteome</keyword>
<dbReference type="InterPro" id="IPR011701">
    <property type="entry name" value="MFS"/>
</dbReference>
<dbReference type="AlphaFoldDB" id="A0A507FC25"/>